<dbReference type="PANTHER" id="PTHR10424">
    <property type="entry name" value="VIRAL ENVELOPE PROTEIN"/>
    <property type="match status" value="1"/>
</dbReference>
<dbReference type="AlphaFoldDB" id="A0A670ZID4"/>
<name>A0A670ZID4_PSETE</name>
<reference evidence="2" key="2">
    <citation type="submission" date="2025-09" db="UniProtKB">
        <authorList>
            <consortium name="Ensembl"/>
        </authorList>
    </citation>
    <scope>IDENTIFICATION</scope>
</reference>
<evidence type="ECO:0000256" key="1">
    <source>
        <dbReference type="ARBA" id="ARBA00023157"/>
    </source>
</evidence>
<evidence type="ECO:0000313" key="3">
    <source>
        <dbReference type="Proteomes" id="UP000472273"/>
    </source>
</evidence>
<dbReference type="InterPro" id="IPR018154">
    <property type="entry name" value="TLV/ENV_coat_polyprotein"/>
</dbReference>
<accession>A0A670ZID4</accession>
<protein>
    <submittedName>
        <fullName evidence="2">Uncharacterized protein</fullName>
    </submittedName>
</protein>
<dbReference type="Ensembl" id="ENSPTXT00000023268.1">
    <property type="protein sequence ID" value="ENSPTXP00000022573.1"/>
    <property type="gene ID" value="ENSPTXG00000015629.1"/>
</dbReference>
<keyword evidence="1" id="KW-1015">Disulfide bond</keyword>
<dbReference type="GeneTree" id="ENSGT00960000189364"/>
<dbReference type="Gene3D" id="1.10.287.210">
    <property type="match status" value="1"/>
</dbReference>
<dbReference type="Proteomes" id="UP000472273">
    <property type="component" value="Unplaced"/>
</dbReference>
<organism evidence="2 3">
    <name type="scientific">Pseudonaja textilis</name>
    <name type="common">Eastern brown snake</name>
    <dbReference type="NCBI Taxonomy" id="8673"/>
    <lineage>
        <taxon>Eukaryota</taxon>
        <taxon>Metazoa</taxon>
        <taxon>Chordata</taxon>
        <taxon>Craniata</taxon>
        <taxon>Vertebrata</taxon>
        <taxon>Euteleostomi</taxon>
        <taxon>Lepidosauria</taxon>
        <taxon>Squamata</taxon>
        <taxon>Bifurcata</taxon>
        <taxon>Unidentata</taxon>
        <taxon>Episquamata</taxon>
        <taxon>Toxicofera</taxon>
        <taxon>Serpentes</taxon>
        <taxon>Colubroidea</taxon>
        <taxon>Elapidae</taxon>
        <taxon>Hydrophiinae</taxon>
        <taxon>Pseudonaja</taxon>
    </lineage>
</organism>
<sequence>MVRLIGAQSLISFANSDNLWKENSYIKDIRIAAKGLNVTNCWLCMHVPGSGKGGVLLHGVPLNERTSTNLSTYNDFSHWLHWAPDPERWDQTLFTTKVTFTTKASVCYYRPPVGTNQSILLGNTTLCQKVFPLEGGCMKCVKSNTSKNNCINQMSSTLSQALKESLDCCINQTVTKRPDIGNGAYVLCNWMWLMWKSESEASDNTYHKHLKYFPLPDGLCLLCGDAAYQQWPKNWSGVCTIGFVIPVIYKLEGLPIGMRIRNREVDSGLTIGGNLWTQISRAAIPPLGIAMNYRDIHILNNFTVAMFNDTIRSIKMFNEEVSEIRQVTLQNRYALDMLAAKGGVFALIHSHCCVFIHNYEDEKKGGKIERQRTYEGQKQEIKKKGKRTRIKGICSARKHRQWSN</sequence>
<evidence type="ECO:0000313" key="2">
    <source>
        <dbReference type="Ensembl" id="ENSPTXP00000022573.1"/>
    </source>
</evidence>
<dbReference type="SUPFAM" id="SSF58069">
    <property type="entry name" value="Virus ectodomain"/>
    <property type="match status" value="1"/>
</dbReference>
<keyword evidence="3" id="KW-1185">Reference proteome</keyword>
<dbReference type="PANTHER" id="PTHR10424:SF73">
    <property type="entry name" value="ENDOGENOUS RETROVIRUS GROUP FC1 ENV POLYPROTEIN-RELATED"/>
    <property type="match status" value="1"/>
</dbReference>
<reference evidence="2" key="1">
    <citation type="submission" date="2025-08" db="UniProtKB">
        <authorList>
            <consortium name="Ensembl"/>
        </authorList>
    </citation>
    <scope>IDENTIFICATION</scope>
</reference>
<proteinExistence type="predicted"/>
<dbReference type="OMA" id="GICSARK"/>